<proteinExistence type="predicted"/>
<accession>X0ZPN0</accession>
<gene>
    <name evidence="1" type="ORF">S01H4_11212</name>
</gene>
<evidence type="ECO:0000313" key="1">
    <source>
        <dbReference type="EMBL" id="GAG71359.1"/>
    </source>
</evidence>
<protein>
    <submittedName>
        <fullName evidence="1">Uncharacterized protein</fullName>
    </submittedName>
</protein>
<name>X0ZPN0_9ZZZZ</name>
<organism evidence="1">
    <name type="scientific">marine sediment metagenome</name>
    <dbReference type="NCBI Taxonomy" id="412755"/>
    <lineage>
        <taxon>unclassified sequences</taxon>
        <taxon>metagenomes</taxon>
        <taxon>ecological metagenomes</taxon>
    </lineage>
</organism>
<reference evidence="1" key="1">
    <citation type="journal article" date="2014" name="Front. Microbiol.">
        <title>High frequency of phylogenetically diverse reductive dehalogenase-homologous genes in deep subseafloor sedimentary metagenomes.</title>
        <authorList>
            <person name="Kawai M."/>
            <person name="Futagami T."/>
            <person name="Toyoda A."/>
            <person name="Takaki Y."/>
            <person name="Nishi S."/>
            <person name="Hori S."/>
            <person name="Arai W."/>
            <person name="Tsubouchi T."/>
            <person name="Morono Y."/>
            <person name="Uchiyama I."/>
            <person name="Ito T."/>
            <person name="Fujiyama A."/>
            <person name="Inagaki F."/>
            <person name="Takami H."/>
        </authorList>
    </citation>
    <scope>NUCLEOTIDE SEQUENCE</scope>
    <source>
        <strain evidence="1">Expedition CK06-06</strain>
    </source>
</reference>
<comment type="caution">
    <text evidence="1">The sequence shown here is derived from an EMBL/GenBank/DDBJ whole genome shotgun (WGS) entry which is preliminary data.</text>
</comment>
<dbReference type="EMBL" id="BART01004482">
    <property type="protein sequence ID" value="GAG71359.1"/>
    <property type="molecule type" value="Genomic_DNA"/>
</dbReference>
<sequence>MADTNDDLKTQLREIRNKIRITKVVATRSVKGQKGDSFAGFSAGWQSIQNDYGGAGADAMPDAEEDAENASQGMTLKEARVAHYMIAMTADIAALESAACNGSISDAYFNDTARSVKNNYGRLIQKVMGKTSDASDSESE</sequence>
<dbReference type="AlphaFoldDB" id="X0ZPN0"/>